<evidence type="ECO:0000256" key="7">
    <source>
        <dbReference type="RuleBase" id="RU004335"/>
    </source>
</evidence>
<dbReference type="InterPro" id="IPR044965">
    <property type="entry name" value="Glyco_hydro_17_plant"/>
</dbReference>
<dbReference type="PROSITE" id="PS00587">
    <property type="entry name" value="GLYCOSYL_HYDROL_F17"/>
    <property type="match status" value="1"/>
</dbReference>
<sequence>WLWRGKADQKKWISKGAPFALEACIQEMRPPLRLLFLLTSLSFATNGLFTPLFALAISPANHTLGINYGMVADNFPPPLTALQLVKSVGISQVKIYSANASTLQAFANSGISFIVGIGNEDLHALTNPQNALAWVQTHIVPYIATTSISAIAVGNEVLTTTDTQLIQDLLPAILSLHAALNASLPPSTPSISISTPHSLAILSSSYPPSSARFNPSISDSSLHPLALFLSQTGSPFMINAYPYFAYKDNPNTISLPYTLFQSNDGVQDINNGLHYYNMLDAQVDAIYSALGALGFGDVKVIVTETGWPSQGDADELGANKKNAQAYTVNIMKRLASQKGTPLKPSIPLEAYLFALFNEDSKPGPTSERNYGLFNPNGTHVYDLGISVANSQVSAKNNYHSVPKFSSSSHPLPLTSTLVFTTTIFGLMILLKAC</sequence>
<dbReference type="FunFam" id="3.20.20.80:FF:000005">
    <property type="entry name" value="Glucan endo-1,3-beta-glucosidase 14"/>
    <property type="match status" value="1"/>
</dbReference>
<keyword evidence="9" id="KW-0812">Transmembrane</keyword>
<dbReference type="Pfam" id="PF00332">
    <property type="entry name" value="Glyco_hydro_17"/>
    <property type="match status" value="1"/>
</dbReference>
<evidence type="ECO:0000256" key="2">
    <source>
        <dbReference type="ARBA" id="ARBA00008773"/>
    </source>
</evidence>
<evidence type="ECO:0000313" key="10">
    <source>
        <dbReference type="EMBL" id="KAI5066691.1"/>
    </source>
</evidence>
<keyword evidence="9" id="KW-1133">Transmembrane helix</keyword>
<evidence type="ECO:0000256" key="5">
    <source>
        <dbReference type="ARBA" id="ARBA00022801"/>
    </source>
</evidence>
<evidence type="ECO:0000256" key="1">
    <source>
        <dbReference type="ARBA" id="ARBA00000382"/>
    </source>
</evidence>
<dbReference type="Gene3D" id="3.20.20.80">
    <property type="entry name" value="Glycosidases"/>
    <property type="match status" value="1"/>
</dbReference>
<feature type="non-terminal residue" evidence="10">
    <location>
        <position position="433"/>
    </location>
</feature>
<keyword evidence="11" id="KW-1185">Reference proteome</keyword>
<dbReference type="Proteomes" id="UP000886520">
    <property type="component" value="Chromosome 18"/>
</dbReference>
<accession>A0A9D4UG73</accession>
<evidence type="ECO:0000256" key="3">
    <source>
        <dbReference type="ARBA" id="ARBA00012780"/>
    </source>
</evidence>
<evidence type="ECO:0000256" key="8">
    <source>
        <dbReference type="RuleBase" id="RU004336"/>
    </source>
</evidence>
<evidence type="ECO:0000313" key="11">
    <source>
        <dbReference type="Proteomes" id="UP000886520"/>
    </source>
</evidence>
<keyword evidence="6 8" id="KW-0326">Glycosidase</keyword>
<dbReference type="InterPro" id="IPR000490">
    <property type="entry name" value="Glyco_hydro_17"/>
</dbReference>
<comment type="similarity">
    <text evidence="2 7">Belongs to the glycosyl hydrolase 17 family.</text>
</comment>
<reference evidence="10" key="1">
    <citation type="submission" date="2021-01" db="EMBL/GenBank/DDBJ databases">
        <title>Adiantum capillus-veneris genome.</title>
        <authorList>
            <person name="Fang Y."/>
            <person name="Liao Q."/>
        </authorList>
    </citation>
    <scope>NUCLEOTIDE SEQUENCE</scope>
    <source>
        <strain evidence="10">H3</strain>
        <tissue evidence="10">Leaf</tissue>
    </source>
</reference>
<dbReference type="SUPFAM" id="SSF51445">
    <property type="entry name" value="(Trans)glycosidases"/>
    <property type="match status" value="1"/>
</dbReference>
<organism evidence="10 11">
    <name type="scientific">Adiantum capillus-veneris</name>
    <name type="common">Maidenhair fern</name>
    <dbReference type="NCBI Taxonomy" id="13818"/>
    <lineage>
        <taxon>Eukaryota</taxon>
        <taxon>Viridiplantae</taxon>
        <taxon>Streptophyta</taxon>
        <taxon>Embryophyta</taxon>
        <taxon>Tracheophyta</taxon>
        <taxon>Polypodiopsida</taxon>
        <taxon>Polypodiidae</taxon>
        <taxon>Polypodiales</taxon>
        <taxon>Pteridineae</taxon>
        <taxon>Pteridaceae</taxon>
        <taxon>Vittarioideae</taxon>
        <taxon>Adiantum</taxon>
    </lineage>
</organism>
<feature type="transmembrane region" description="Helical" evidence="9">
    <location>
        <begin position="34"/>
        <end position="57"/>
    </location>
</feature>
<dbReference type="EMBL" id="JABFUD020000018">
    <property type="protein sequence ID" value="KAI5066691.1"/>
    <property type="molecule type" value="Genomic_DNA"/>
</dbReference>
<evidence type="ECO:0000256" key="6">
    <source>
        <dbReference type="ARBA" id="ARBA00023295"/>
    </source>
</evidence>
<evidence type="ECO:0000256" key="4">
    <source>
        <dbReference type="ARBA" id="ARBA00022729"/>
    </source>
</evidence>
<dbReference type="AlphaFoldDB" id="A0A9D4UG73"/>
<keyword evidence="9" id="KW-0472">Membrane</keyword>
<comment type="caution">
    <text evidence="10">The sequence shown here is derived from an EMBL/GenBank/DDBJ whole genome shotgun (WGS) entry which is preliminary data.</text>
</comment>
<comment type="catalytic activity">
    <reaction evidence="1">
        <text>Hydrolysis of (1-&gt;3)-beta-D-glucosidic linkages in (1-&gt;3)-beta-D-glucans.</text>
        <dbReference type="EC" id="3.2.1.39"/>
    </reaction>
</comment>
<gene>
    <name evidence="10" type="ORF">GOP47_0019315</name>
</gene>
<dbReference type="PANTHER" id="PTHR32227">
    <property type="entry name" value="GLUCAN ENDO-1,3-BETA-GLUCOSIDASE BG1-RELATED-RELATED"/>
    <property type="match status" value="1"/>
</dbReference>
<dbReference type="OrthoDB" id="941679at2759"/>
<dbReference type="GO" id="GO:0005975">
    <property type="term" value="P:carbohydrate metabolic process"/>
    <property type="evidence" value="ECO:0007669"/>
    <property type="project" value="InterPro"/>
</dbReference>
<proteinExistence type="inferred from homology"/>
<dbReference type="GO" id="GO:0042973">
    <property type="term" value="F:glucan endo-1,3-beta-D-glucosidase activity"/>
    <property type="evidence" value="ECO:0007669"/>
    <property type="project" value="UniProtKB-EC"/>
</dbReference>
<name>A0A9D4UG73_ADICA</name>
<evidence type="ECO:0000256" key="9">
    <source>
        <dbReference type="SAM" id="Phobius"/>
    </source>
</evidence>
<dbReference type="EC" id="3.2.1.39" evidence="3"/>
<dbReference type="InterPro" id="IPR017853">
    <property type="entry name" value="GH"/>
</dbReference>
<keyword evidence="5 8" id="KW-0378">Hydrolase</keyword>
<protein>
    <recommendedName>
        <fullName evidence="3">glucan endo-1,3-beta-D-glucosidase</fullName>
        <ecNumber evidence="3">3.2.1.39</ecNumber>
    </recommendedName>
</protein>
<keyword evidence="4" id="KW-0732">Signal</keyword>